<dbReference type="PANTHER" id="PTHR37309:SF1">
    <property type="entry name" value="SLR0284 PROTEIN"/>
    <property type="match status" value="1"/>
</dbReference>
<reference evidence="2 3" key="1">
    <citation type="submission" date="2020-04" db="EMBL/GenBank/DDBJ databases">
        <title>MicrobeNet Type strains.</title>
        <authorList>
            <person name="Nicholson A.C."/>
        </authorList>
    </citation>
    <scope>NUCLEOTIDE SEQUENCE [LARGE SCALE GENOMIC DNA]</scope>
    <source>
        <strain evidence="2 3">CCUG 61472</strain>
    </source>
</reference>
<keyword evidence="1" id="KW-0472">Membrane</keyword>
<protein>
    <submittedName>
        <fullName evidence="2">Phage holin family protein</fullName>
    </submittedName>
</protein>
<feature type="transmembrane region" description="Helical" evidence="1">
    <location>
        <begin position="26"/>
        <end position="45"/>
    </location>
</feature>
<dbReference type="AlphaFoldDB" id="A0A7X6N268"/>
<proteinExistence type="predicted"/>
<dbReference type="PANTHER" id="PTHR37309">
    <property type="entry name" value="SLR0284 PROTEIN"/>
    <property type="match status" value="1"/>
</dbReference>
<dbReference type="RefSeq" id="WP_168722188.1">
    <property type="nucleotide sequence ID" value="NZ_JAAXPN010000006.1"/>
</dbReference>
<accession>A0A7X6N268</accession>
<sequence length="119" mass="12914">MTFLQRVIINAISFVALAGLLQSTQIFFVSSIWAAIGAAIVLAFLNAFVKPLLVVISLPITIMTLGLFSIIINALLLQLTAYLVGTHHFHFSSFGATILMAIIMSVINAVISNYFNRAN</sequence>
<dbReference type="Pfam" id="PF04020">
    <property type="entry name" value="Phage_holin_4_2"/>
    <property type="match status" value="1"/>
</dbReference>
<evidence type="ECO:0000256" key="1">
    <source>
        <dbReference type="SAM" id="Phobius"/>
    </source>
</evidence>
<name>A0A7X6N268_9LACO</name>
<organism evidence="2 3">
    <name type="scientific">Periweissella fabalis</name>
    <dbReference type="NCBI Taxonomy" id="1070421"/>
    <lineage>
        <taxon>Bacteria</taxon>
        <taxon>Bacillati</taxon>
        <taxon>Bacillota</taxon>
        <taxon>Bacilli</taxon>
        <taxon>Lactobacillales</taxon>
        <taxon>Lactobacillaceae</taxon>
        <taxon>Periweissella</taxon>
    </lineage>
</organism>
<keyword evidence="3" id="KW-1185">Reference proteome</keyword>
<evidence type="ECO:0000313" key="3">
    <source>
        <dbReference type="Proteomes" id="UP000549765"/>
    </source>
</evidence>
<feature type="transmembrane region" description="Helical" evidence="1">
    <location>
        <begin position="52"/>
        <end position="77"/>
    </location>
</feature>
<dbReference type="EMBL" id="JAAXPN010000006">
    <property type="protein sequence ID" value="NKZ24391.1"/>
    <property type="molecule type" value="Genomic_DNA"/>
</dbReference>
<comment type="caution">
    <text evidence="2">The sequence shown here is derived from an EMBL/GenBank/DDBJ whole genome shotgun (WGS) entry which is preliminary data.</text>
</comment>
<evidence type="ECO:0000313" key="2">
    <source>
        <dbReference type="EMBL" id="NKZ24391.1"/>
    </source>
</evidence>
<gene>
    <name evidence="2" type="ORF">HF964_06210</name>
</gene>
<keyword evidence="1" id="KW-1133">Transmembrane helix</keyword>
<feature type="transmembrane region" description="Helical" evidence="1">
    <location>
        <begin position="89"/>
        <end position="111"/>
    </location>
</feature>
<dbReference type="InterPro" id="IPR007165">
    <property type="entry name" value="Phage_holin_4_2"/>
</dbReference>
<dbReference type="Proteomes" id="UP000549765">
    <property type="component" value="Unassembled WGS sequence"/>
</dbReference>
<keyword evidence="1" id="KW-0812">Transmembrane</keyword>